<evidence type="ECO:0000313" key="4">
    <source>
        <dbReference type="EMBL" id="KAE9064905.1"/>
    </source>
</evidence>
<dbReference type="EMBL" id="QXGD01003151">
    <property type="protein sequence ID" value="KAE9180214.1"/>
    <property type="molecule type" value="Genomic_DNA"/>
</dbReference>
<dbReference type="Proteomes" id="UP000441208">
    <property type="component" value="Unassembled WGS sequence"/>
</dbReference>
<dbReference type="Proteomes" id="UP000440367">
    <property type="component" value="Unassembled WGS sequence"/>
</dbReference>
<dbReference type="EMBL" id="QXGF01003193">
    <property type="protein sequence ID" value="KAE8922149.1"/>
    <property type="molecule type" value="Genomic_DNA"/>
</dbReference>
<comment type="caution">
    <text evidence="9">The sequence shown here is derived from an EMBL/GenBank/DDBJ whole genome shotgun (WGS) entry which is preliminary data.</text>
</comment>
<dbReference type="Proteomes" id="UP000429523">
    <property type="component" value="Unassembled WGS sequence"/>
</dbReference>
<evidence type="ECO:0000313" key="7">
    <source>
        <dbReference type="EMBL" id="KAE9165336.1"/>
    </source>
</evidence>
<evidence type="ECO:0000313" key="10">
    <source>
        <dbReference type="Proteomes" id="UP000429523"/>
    </source>
</evidence>
<reference evidence="10 11" key="1">
    <citation type="submission" date="2018-08" db="EMBL/GenBank/DDBJ databases">
        <title>Genomic investigation of the strawberry pathogen Phytophthora fragariae indicates pathogenicity is determined by transcriptional variation in three key races.</title>
        <authorList>
            <person name="Adams T.M."/>
            <person name="Armitage A.D."/>
            <person name="Sobczyk M.K."/>
            <person name="Bates H.J."/>
            <person name="Dunwell J.M."/>
            <person name="Nellist C.F."/>
            <person name="Harrison R.J."/>
        </authorList>
    </citation>
    <scope>NUCLEOTIDE SEQUENCE [LARGE SCALE GENOMIC DNA]</scope>
    <source>
        <strain evidence="9 12">A4</strain>
        <strain evidence="8 13">BC-1</strain>
        <strain evidence="7 16">BC-23</strain>
        <strain evidence="6 11">NOV-27</strain>
        <strain evidence="5 14">NOV-5</strain>
        <strain evidence="3 15">NOV-71</strain>
        <strain evidence="2 10">NOV-9</strain>
        <strain evidence="4 17">ONT-3</strain>
    </source>
</reference>
<dbReference type="AlphaFoldDB" id="A0A6A4BGJ6"/>
<evidence type="ECO:0008006" key="18">
    <source>
        <dbReference type="Google" id="ProtNLM"/>
    </source>
</evidence>
<evidence type="ECO:0000313" key="8">
    <source>
        <dbReference type="EMBL" id="KAE9180214.1"/>
    </source>
</evidence>
<dbReference type="Proteomes" id="UP000476176">
    <property type="component" value="Unassembled WGS sequence"/>
</dbReference>
<dbReference type="Proteomes" id="UP000437068">
    <property type="component" value="Unassembled WGS sequence"/>
</dbReference>
<keyword evidence="1" id="KW-0732">Signal</keyword>
<accession>A0A6A4BGJ6</accession>
<evidence type="ECO:0000313" key="12">
    <source>
        <dbReference type="Proteomes" id="UP000437068"/>
    </source>
</evidence>
<dbReference type="EMBL" id="QXFZ01005055">
    <property type="protein sequence ID" value="KAE9062088.1"/>
    <property type="molecule type" value="Genomic_DNA"/>
</dbReference>
<name>A0A6A4BGJ6_9STRA</name>
<evidence type="ECO:0000313" key="2">
    <source>
        <dbReference type="EMBL" id="KAE8922149.1"/>
    </source>
</evidence>
<dbReference type="EMBL" id="QXGB01006711">
    <property type="protein sequence ID" value="KAE9160337.1"/>
    <property type="molecule type" value="Genomic_DNA"/>
</dbReference>
<dbReference type="EMBL" id="QXGC01005426">
    <property type="protein sequence ID" value="KAE9165336.1"/>
    <property type="molecule type" value="Genomic_DNA"/>
</dbReference>
<evidence type="ECO:0000313" key="17">
    <source>
        <dbReference type="Proteomes" id="UP000488956"/>
    </source>
</evidence>
<feature type="signal peptide" evidence="1">
    <location>
        <begin position="1"/>
        <end position="32"/>
    </location>
</feature>
<keyword evidence="11" id="KW-1185">Reference proteome</keyword>
<gene>
    <name evidence="9" type="ORF">PF001_g27006</name>
    <name evidence="8" type="ORF">PF002_g27621</name>
    <name evidence="7" type="ORF">PF004_g29533</name>
    <name evidence="6" type="ORF">PF005_g31684</name>
    <name evidence="5" type="ORF">PF006_g29771</name>
    <name evidence="3" type="ORF">PF007_g30040</name>
    <name evidence="2" type="ORF">PF009_g27581</name>
    <name evidence="4" type="ORF">PF010_g28431</name>
</gene>
<evidence type="ECO:0000256" key="1">
    <source>
        <dbReference type="SAM" id="SignalP"/>
    </source>
</evidence>
<dbReference type="EMBL" id="QXGE01003540">
    <property type="protein sequence ID" value="KAE9274560.1"/>
    <property type="molecule type" value="Genomic_DNA"/>
</dbReference>
<feature type="chain" id="PRO_5036167055" description="Secreted protein" evidence="1">
    <location>
        <begin position="33"/>
        <end position="86"/>
    </location>
</feature>
<evidence type="ECO:0000313" key="14">
    <source>
        <dbReference type="Proteomes" id="UP000440732"/>
    </source>
</evidence>
<organism evidence="9 12">
    <name type="scientific">Phytophthora fragariae</name>
    <dbReference type="NCBI Taxonomy" id="53985"/>
    <lineage>
        <taxon>Eukaryota</taxon>
        <taxon>Sar</taxon>
        <taxon>Stramenopiles</taxon>
        <taxon>Oomycota</taxon>
        <taxon>Peronosporomycetes</taxon>
        <taxon>Peronosporales</taxon>
        <taxon>Peronosporaceae</taxon>
        <taxon>Phytophthora</taxon>
    </lineage>
</organism>
<dbReference type="Proteomes" id="UP000488956">
    <property type="component" value="Unassembled WGS sequence"/>
</dbReference>
<dbReference type="Proteomes" id="UP000433483">
    <property type="component" value="Unassembled WGS sequence"/>
</dbReference>
<dbReference type="EMBL" id="QXFX01004230">
    <property type="protein sequence ID" value="KAE9064905.1"/>
    <property type="molecule type" value="Genomic_DNA"/>
</dbReference>
<dbReference type="EMBL" id="QXGA01005180">
    <property type="protein sequence ID" value="KAE9068532.1"/>
    <property type="molecule type" value="Genomic_DNA"/>
</dbReference>
<evidence type="ECO:0000313" key="13">
    <source>
        <dbReference type="Proteomes" id="UP000440367"/>
    </source>
</evidence>
<sequence length="86" mass="9115">MTHLPRSRACLKIPNLFSLGLCIFLAVTRSSSRRSSKAACCSSRFFWACWSHAACSASRLASTSACCCCKSCIATASTRSLSALAA</sequence>
<evidence type="ECO:0000313" key="5">
    <source>
        <dbReference type="EMBL" id="KAE9068532.1"/>
    </source>
</evidence>
<evidence type="ECO:0000313" key="11">
    <source>
        <dbReference type="Proteomes" id="UP000433483"/>
    </source>
</evidence>
<evidence type="ECO:0000313" key="3">
    <source>
        <dbReference type="EMBL" id="KAE9062088.1"/>
    </source>
</evidence>
<protein>
    <recommendedName>
        <fullName evidence="18">Secreted protein</fullName>
    </recommendedName>
</protein>
<evidence type="ECO:0000313" key="6">
    <source>
        <dbReference type="EMBL" id="KAE9160337.1"/>
    </source>
</evidence>
<evidence type="ECO:0000313" key="15">
    <source>
        <dbReference type="Proteomes" id="UP000441208"/>
    </source>
</evidence>
<evidence type="ECO:0000313" key="16">
    <source>
        <dbReference type="Proteomes" id="UP000476176"/>
    </source>
</evidence>
<dbReference type="Proteomes" id="UP000440732">
    <property type="component" value="Unassembled WGS sequence"/>
</dbReference>
<evidence type="ECO:0000313" key="9">
    <source>
        <dbReference type="EMBL" id="KAE9274560.1"/>
    </source>
</evidence>
<proteinExistence type="predicted"/>